<dbReference type="Pfam" id="PF00583">
    <property type="entry name" value="Acetyltransf_1"/>
    <property type="match status" value="1"/>
</dbReference>
<organism evidence="2 3">
    <name type="scientific">Nothophoma quercina</name>
    <dbReference type="NCBI Taxonomy" id="749835"/>
    <lineage>
        <taxon>Eukaryota</taxon>
        <taxon>Fungi</taxon>
        <taxon>Dikarya</taxon>
        <taxon>Ascomycota</taxon>
        <taxon>Pezizomycotina</taxon>
        <taxon>Dothideomycetes</taxon>
        <taxon>Pleosporomycetidae</taxon>
        <taxon>Pleosporales</taxon>
        <taxon>Pleosporineae</taxon>
        <taxon>Didymellaceae</taxon>
        <taxon>Nothophoma</taxon>
    </lineage>
</organism>
<evidence type="ECO:0000313" key="2">
    <source>
        <dbReference type="EMBL" id="KAL1609176.1"/>
    </source>
</evidence>
<dbReference type="EMBL" id="JAKIXB020000004">
    <property type="protein sequence ID" value="KAL1609176.1"/>
    <property type="molecule type" value="Genomic_DNA"/>
</dbReference>
<dbReference type="Proteomes" id="UP001521222">
    <property type="component" value="Unassembled WGS sequence"/>
</dbReference>
<protein>
    <recommendedName>
        <fullName evidence="1">N-acetyltransferase domain-containing protein</fullName>
    </recommendedName>
</protein>
<dbReference type="PANTHER" id="PTHR42791:SF14">
    <property type="entry name" value="N-ACETYLTRANSFERASE DOMAIN-CONTAINING PROTEIN"/>
    <property type="match status" value="1"/>
</dbReference>
<dbReference type="InterPro" id="IPR052523">
    <property type="entry name" value="Trichothecene_AcTrans"/>
</dbReference>
<gene>
    <name evidence="2" type="ORF">SLS59_001540</name>
</gene>
<proteinExistence type="predicted"/>
<keyword evidence="3" id="KW-1185">Reference proteome</keyword>
<dbReference type="InterPro" id="IPR016181">
    <property type="entry name" value="Acyl_CoA_acyltransferase"/>
</dbReference>
<dbReference type="SUPFAM" id="SSF55729">
    <property type="entry name" value="Acyl-CoA N-acyltransferases (Nat)"/>
    <property type="match status" value="1"/>
</dbReference>
<name>A0ABR3RXL7_9PLEO</name>
<dbReference type="Gene3D" id="3.40.630.30">
    <property type="match status" value="1"/>
</dbReference>
<feature type="domain" description="N-acetyltransferase" evidence="1">
    <location>
        <begin position="122"/>
        <end position="167"/>
    </location>
</feature>
<accession>A0ABR3RXL7</accession>
<reference evidence="2 3" key="1">
    <citation type="submission" date="2024-02" db="EMBL/GenBank/DDBJ databases">
        <title>De novo assembly and annotation of 12 fungi associated with fruit tree decline syndrome in Ontario, Canada.</title>
        <authorList>
            <person name="Sulman M."/>
            <person name="Ellouze W."/>
            <person name="Ilyukhin E."/>
        </authorList>
    </citation>
    <scope>NUCLEOTIDE SEQUENCE [LARGE SCALE GENOMIC DNA]</scope>
    <source>
        <strain evidence="2 3">M97-236</strain>
    </source>
</reference>
<dbReference type="PANTHER" id="PTHR42791">
    <property type="entry name" value="GNAT FAMILY ACETYLTRANSFERASE"/>
    <property type="match status" value="1"/>
</dbReference>
<evidence type="ECO:0000313" key="3">
    <source>
        <dbReference type="Proteomes" id="UP001521222"/>
    </source>
</evidence>
<comment type="caution">
    <text evidence="2">The sequence shown here is derived from an EMBL/GenBank/DDBJ whole genome shotgun (WGS) entry which is preliminary data.</text>
</comment>
<sequence>MSSFEVQPCTEADIPRVFEIISLAFAHDHEYVDAIFPAHATPAGRRIGTERMLQIFQGDSYGHFMKVVDHDSGKVIAAAKWNIYESGEIPPQPAIDGDYWDSEEDKEFAQSLFHAFFAPRQKAIEETNGHLIALEMLMVDPVYQKMGAGKLLLRWGLAKADELGVDVSTQARMDDESG</sequence>
<dbReference type="InterPro" id="IPR000182">
    <property type="entry name" value="GNAT_dom"/>
</dbReference>
<evidence type="ECO:0000259" key="1">
    <source>
        <dbReference type="Pfam" id="PF00583"/>
    </source>
</evidence>
<dbReference type="CDD" id="cd04301">
    <property type="entry name" value="NAT_SF"/>
    <property type="match status" value="1"/>
</dbReference>